<dbReference type="Gene3D" id="3.40.630.30">
    <property type="match status" value="1"/>
</dbReference>
<dbReference type="PROSITE" id="PS51186">
    <property type="entry name" value="GNAT"/>
    <property type="match status" value="1"/>
</dbReference>
<proteinExistence type="predicted"/>
<dbReference type="InterPro" id="IPR050769">
    <property type="entry name" value="NAT_camello-type"/>
</dbReference>
<dbReference type="GO" id="GO:0008080">
    <property type="term" value="F:N-acetyltransferase activity"/>
    <property type="evidence" value="ECO:0007669"/>
    <property type="project" value="InterPro"/>
</dbReference>
<dbReference type="AlphaFoldDB" id="A0A937K3B0"/>
<dbReference type="Pfam" id="PF00583">
    <property type="entry name" value="Acetyltransf_1"/>
    <property type="match status" value="1"/>
</dbReference>
<evidence type="ECO:0000313" key="4">
    <source>
        <dbReference type="Proteomes" id="UP000623681"/>
    </source>
</evidence>
<evidence type="ECO:0000259" key="2">
    <source>
        <dbReference type="PROSITE" id="PS51186"/>
    </source>
</evidence>
<protein>
    <submittedName>
        <fullName evidence="3">GNAT family N-acetyltransferase</fullName>
    </submittedName>
</protein>
<keyword evidence="4" id="KW-1185">Reference proteome</keyword>
<dbReference type="PANTHER" id="PTHR13947:SF37">
    <property type="entry name" value="LD18367P"/>
    <property type="match status" value="1"/>
</dbReference>
<gene>
    <name evidence="3" type="ORF">JK634_10470</name>
</gene>
<accession>A0A937K3B0</accession>
<dbReference type="EMBL" id="JAESWA010000022">
    <property type="protein sequence ID" value="MBL4932231.1"/>
    <property type="molecule type" value="Genomic_DNA"/>
</dbReference>
<dbReference type="InterPro" id="IPR016181">
    <property type="entry name" value="Acyl_CoA_acyltransferase"/>
</dbReference>
<organism evidence="3 4">
    <name type="scientific">Clostridium paridis</name>
    <dbReference type="NCBI Taxonomy" id="2803863"/>
    <lineage>
        <taxon>Bacteria</taxon>
        <taxon>Bacillati</taxon>
        <taxon>Bacillota</taxon>
        <taxon>Clostridia</taxon>
        <taxon>Eubacteriales</taxon>
        <taxon>Clostridiaceae</taxon>
        <taxon>Clostridium</taxon>
    </lineage>
</organism>
<dbReference type="Proteomes" id="UP000623681">
    <property type="component" value="Unassembled WGS sequence"/>
</dbReference>
<evidence type="ECO:0000313" key="3">
    <source>
        <dbReference type="EMBL" id="MBL4932231.1"/>
    </source>
</evidence>
<name>A0A937K3B0_9CLOT</name>
<dbReference type="PANTHER" id="PTHR13947">
    <property type="entry name" value="GNAT FAMILY N-ACETYLTRANSFERASE"/>
    <property type="match status" value="1"/>
</dbReference>
<feature type="domain" description="N-acetyltransferase" evidence="2">
    <location>
        <begin position="4"/>
        <end position="153"/>
    </location>
</feature>
<keyword evidence="1" id="KW-0808">Transferase</keyword>
<reference evidence="3" key="1">
    <citation type="submission" date="2021-01" db="EMBL/GenBank/DDBJ databases">
        <title>Genome public.</title>
        <authorList>
            <person name="Liu C."/>
            <person name="Sun Q."/>
        </authorList>
    </citation>
    <scope>NUCLEOTIDE SEQUENCE</scope>
    <source>
        <strain evidence="3">YIM B02565</strain>
    </source>
</reference>
<dbReference type="InterPro" id="IPR000182">
    <property type="entry name" value="GNAT_dom"/>
</dbReference>
<dbReference type="SUPFAM" id="SSF55729">
    <property type="entry name" value="Acyl-CoA N-acyltransferases (Nat)"/>
    <property type="match status" value="1"/>
</dbReference>
<dbReference type="RefSeq" id="WP_202767599.1">
    <property type="nucleotide sequence ID" value="NZ_JAESWA010000022.1"/>
</dbReference>
<evidence type="ECO:0000256" key="1">
    <source>
        <dbReference type="ARBA" id="ARBA00022679"/>
    </source>
</evidence>
<dbReference type="CDD" id="cd04301">
    <property type="entry name" value="NAT_SF"/>
    <property type="match status" value="1"/>
</dbReference>
<sequence length="153" mass="17469">MKGIEIRRLMQNEEVPYELLLLADPSIDIVKDYVSRGEIVVANYIGELIGVYVLIKTRPLTMELVNIAVNEKYQGKGIGKKLIFDAIKRAKEENIKVLQVGTGNSSLSQLALYQKCGFNICGVDRDFFIKHYKEEIIENGIRCKDMIRLEMDL</sequence>
<comment type="caution">
    <text evidence="3">The sequence shown here is derived from an EMBL/GenBank/DDBJ whole genome shotgun (WGS) entry which is preliminary data.</text>
</comment>